<name>A0A097IHQ6_9CORY</name>
<keyword evidence="1" id="KW-0560">Oxidoreductase</keyword>
<evidence type="ECO:0000313" key="1">
    <source>
        <dbReference type="EMBL" id="AIT61658.1"/>
    </source>
</evidence>
<gene>
    <name evidence="1" type="ORF">CDOO_10550</name>
</gene>
<protein>
    <submittedName>
        <fullName evidence="1">Heme peroxidase</fullName>
    </submittedName>
</protein>
<evidence type="ECO:0000313" key="2">
    <source>
        <dbReference type="Proteomes" id="UP000029914"/>
    </source>
</evidence>
<proteinExistence type="predicted"/>
<dbReference type="STRING" id="558173.CDOO_10550"/>
<dbReference type="EMBL" id="CP006764">
    <property type="protein sequence ID" value="AIT61658.1"/>
    <property type="molecule type" value="Genomic_DNA"/>
</dbReference>
<reference evidence="1 2" key="1">
    <citation type="submission" date="2013-09" db="EMBL/GenBank/DDBJ databases">
        <title>Complete genome sequence of Corynebacterium doosanense CAU 212(T) (=DSM 45436(T)), isolated from activated sludge.</title>
        <authorList>
            <person name="Schaffert L."/>
            <person name="Albersmeier A."/>
            <person name="Kalinowski J."/>
            <person name="Ruckert C."/>
        </authorList>
    </citation>
    <scope>NUCLEOTIDE SEQUENCE [LARGE SCALE GENOMIC DNA]</scope>
    <source>
        <strain evidence="1 2">CAU 212</strain>
    </source>
</reference>
<keyword evidence="2" id="KW-1185">Reference proteome</keyword>
<dbReference type="KEGG" id="cdo:CDOO_10550"/>
<accession>A0A097IHQ6</accession>
<keyword evidence="1" id="KW-0575">Peroxidase</keyword>
<dbReference type="AlphaFoldDB" id="A0A097IHQ6"/>
<dbReference type="eggNOG" id="ENOG5030TKF">
    <property type="taxonomic scope" value="Bacteria"/>
</dbReference>
<dbReference type="Proteomes" id="UP000029914">
    <property type="component" value="Chromosome"/>
</dbReference>
<organism evidence="1 2">
    <name type="scientific">Corynebacterium doosanense CAU 212 = DSM 45436</name>
    <dbReference type="NCBI Taxonomy" id="558173"/>
    <lineage>
        <taxon>Bacteria</taxon>
        <taxon>Bacillati</taxon>
        <taxon>Actinomycetota</taxon>
        <taxon>Actinomycetes</taxon>
        <taxon>Mycobacteriales</taxon>
        <taxon>Corynebacteriaceae</taxon>
        <taxon>Corynebacterium</taxon>
    </lineage>
</organism>
<dbReference type="GO" id="GO:0004601">
    <property type="term" value="F:peroxidase activity"/>
    <property type="evidence" value="ECO:0007669"/>
    <property type="project" value="UniProtKB-KW"/>
</dbReference>
<sequence>MTGDNAALRARIESTVGADETVWFRPDGYNSVALAIIDSIYSIGVRYGGVVKVVERYCDARRQESGENWSATATDLREAFDRWGGVDAFIEITNNHWRTSSAPGAPHKAEAVRQAAALLADHGLETAEDIRVRFKSRESRVSADFVKAWKKIPGQRSGLSWNYFLMLVGLPGVKADRMIVRFVTDAVGRPVSPLEASALVEEVSQELDLNPTHVDHALWRFQSHREWIDDAANPAPETPHP</sequence>
<dbReference type="HOGENOM" id="CLU_090254_0_0_11"/>
<dbReference type="RefSeq" id="WP_018020646.1">
    <property type="nucleotide sequence ID" value="NZ_AQUX01000001.1"/>
</dbReference>